<name>A0A922CIV1_MANSE</name>
<keyword evidence="1" id="KW-0732">Signal</keyword>
<comment type="caution">
    <text evidence="2">The sequence shown here is derived from an EMBL/GenBank/DDBJ whole genome shotgun (WGS) entry which is preliminary data.</text>
</comment>
<dbReference type="InterPro" id="IPR010562">
    <property type="entry name" value="Haemolymph_juvenile_hormone-bd"/>
</dbReference>
<evidence type="ECO:0000313" key="3">
    <source>
        <dbReference type="Proteomes" id="UP000791440"/>
    </source>
</evidence>
<protein>
    <submittedName>
        <fullName evidence="2">Uncharacterized protein</fullName>
    </submittedName>
</protein>
<accession>A0A922CIV1</accession>
<dbReference type="Proteomes" id="UP000791440">
    <property type="component" value="Unassembled WGS sequence"/>
</dbReference>
<keyword evidence="3" id="KW-1185">Reference proteome</keyword>
<dbReference type="EMBL" id="JH668348">
    <property type="protein sequence ID" value="KAG6447741.1"/>
    <property type="molecule type" value="Genomic_DNA"/>
</dbReference>
<gene>
    <name evidence="2" type="ORF">O3G_MSEX005130</name>
</gene>
<feature type="signal peptide" evidence="1">
    <location>
        <begin position="1"/>
        <end position="19"/>
    </location>
</feature>
<dbReference type="AlphaFoldDB" id="A0A922CIV1"/>
<reference evidence="2" key="2">
    <citation type="submission" date="2020-12" db="EMBL/GenBank/DDBJ databases">
        <authorList>
            <person name="Kanost M."/>
        </authorList>
    </citation>
    <scope>NUCLEOTIDE SEQUENCE</scope>
</reference>
<feature type="chain" id="PRO_5036805468" evidence="1">
    <location>
        <begin position="20"/>
        <end position="135"/>
    </location>
</feature>
<reference evidence="2" key="1">
    <citation type="journal article" date="2016" name="Insect Biochem. Mol. Biol.">
        <title>Multifaceted biological insights from a draft genome sequence of the tobacco hornworm moth, Manduca sexta.</title>
        <authorList>
            <person name="Kanost M.R."/>
            <person name="Arrese E.L."/>
            <person name="Cao X."/>
            <person name="Chen Y.R."/>
            <person name="Chellapilla S."/>
            <person name="Goldsmith M.R."/>
            <person name="Grosse-Wilde E."/>
            <person name="Heckel D.G."/>
            <person name="Herndon N."/>
            <person name="Jiang H."/>
            <person name="Papanicolaou A."/>
            <person name="Qu J."/>
            <person name="Soulages J.L."/>
            <person name="Vogel H."/>
            <person name="Walters J."/>
            <person name="Waterhouse R.M."/>
            <person name="Ahn S.J."/>
            <person name="Almeida F.C."/>
            <person name="An C."/>
            <person name="Aqrawi P."/>
            <person name="Bretschneider A."/>
            <person name="Bryant W.B."/>
            <person name="Bucks S."/>
            <person name="Chao H."/>
            <person name="Chevignon G."/>
            <person name="Christen J.M."/>
            <person name="Clarke D.F."/>
            <person name="Dittmer N.T."/>
            <person name="Ferguson L.C.F."/>
            <person name="Garavelou S."/>
            <person name="Gordon K.H.J."/>
            <person name="Gunaratna R.T."/>
            <person name="Han Y."/>
            <person name="Hauser F."/>
            <person name="He Y."/>
            <person name="Heidel-Fischer H."/>
            <person name="Hirsh A."/>
            <person name="Hu Y."/>
            <person name="Jiang H."/>
            <person name="Kalra D."/>
            <person name="Klinner C."/>
            <person name="Konig C."/>
            <person name="Kovar C."/>
            <person name="Kroll A.R."/>
            <person name="Kuwar S.S."/>
            <person name="Lee S.L."/>
            <person name="Lehman R."/>
            <person name="Li K."/>
            <person name="Li Z."/>
            <person name="Liang H."/>
            <person name="Lovelace S."/>
            <person name="Lu Z."/>
            <person name="Mansfield J.H."/>
            <person name="McCulloch K.J."/>
            <person name="Mathew T."/>
            <person name="Morton B."/>
            <person name="Muzny D.M."/>
            <person name="Neunemann D."/>
            <person name="Ongeri F."/>
            <person name="Pauchet Y."/>
            <person name="Pu L.L."/>
            <person name="Pyrousis I."/>
            <person name="Rao X.J."/>
            <person name="Redding A."/>
            <person name="Roesel C."/>
            <person name="Sanchez-Gracia A."/>
            <person name="Schaack S."/>
            <person name="Shukla A."/>
            <person name="Tetreau G."/>
            <person name="Wang Y."/>
            <person name="Xiong G.H."/>
            <person name="Traut W."/>
            <person name="Walsh T.K."/>
            <person name="Worley K.C."/>
            <person name="Wu D."/>
            <person name="Wu W."/>
            <person name="Wu Y.Q."/>
            <person name="Zhang X."/>
            <person name="Zou Z."/>
            <person name="Zucker H."/>
            <person name="Briscoe A.D."/>
            <person name="Burmester T."/>
            <person name="Clem R.J."/>
            <person name="Feyereisen R."/>
            <person name="Grimmelikhuijzen C.J.P."/>
            <person name="Hamodrakas S.J."/>
            <person name="Hansson B.S."/>
            <person name="Huguet E."/>
            <person name="Jermiin L.S."/>
            <person name="Lan Q."/>
            <person name="Lehman H.K."/>
            <person name="Lorenzen M."/>
            <person name="Merzendorfer H."/>
            <person name="Michalopoulos I."/>
            <person name="Morton D.B."/>
            <person name="Muthukrishnan S."/>
            <person name="Oakeshott J.G."/>
            <person name="Palmer W."/>
            <person name="Park Y."/>
            <person name="Passarelli A.L."/>
            <person name="Rozas J."/>
            <person name="Schwartz L.M."/>
            <person name="Smith W."/>
            <person name="Southgate A."/>
            <person name="Vilcinskas A."/>
            <person name="Vogt R."/>
            <person name="Wang P."/>
            <person name="Werren J."/>
            <person name="Yu X.Q."/>
            <person name="Zhou J.J."/>
            <person name="Brown S.J."/>
            <person name="Scherer S.E."/>
            <person name="Richards S."/>
            <person name="Blissard G.W."/>
        </authorList>
    </citation>
    <scope>NUCLEOTIDE SEQUENCE</scope>
</reference>
<evidence type="ECO:0000313" key="2">
    <source>
        <dbReference type="EMBL" id="KAG6447741.1"/>
    </source>
</evidence>
<evidence type="ECO:0000256" key="1">
    <source>
        <dbReference type="SAM" id="SignalP"/>
    </source>
</evidence>
<proteinExistence type="predicted"/>
<sequence length="135" mass="15399">MAVGKIVILLVSAIVLADAYFEKLKLSYDFLFNVERRGNDNFLNLNFENSKVGVEILQGVSFTADTLYLGQLEASDLILGVVNQYWKMILKATGVPVLDGFFKYVFDLTQKYFNNVPVSDYIDDDVSYFVSNKYY</sequence>
<organism evidence="2 3">
    <name type="scientific">Manduca sexta</name>
    <name type="common">Tobacco hawkmoth</name>
    <name type="synonym">Tobacco hornworm</name>
    <dbReference type="NCBI Taxonomy" id="7130"/>
    <lineage>
        <taxon>Eukaryota</taxon>
        <taxon>Metazoa</taxon>
        <taxon>Ecdysozoa</taxon>
        <taxon>Arthropoda</taxon>
        <taxon>Hexapoda</taxon>
        <taxon>Insecta</taxon>
        <taxon>Pterygota</taxon>
        <taxon>Neoptera</taxon>
        <taxon>Endopterygota</taxon>
        <taxon>Lepidoptera</taxon>
        <taxon>Glossata</taxon>
        <taxon>Ditrysia</taxon>
        <taxon>Bombycoidea</taxon>
        <taxon>Sphingidae</taxon>
        <taxon>Sphinginae</taxon>
        <taxon>Sphingini</taxon>
        <taxon>Manduca</taxon>
    </lineage>
</organism>
<dbReference type="Pfam" id="PF06585">
    <property type="entry name" value="JHBP"/>
    <property type="match status" value="1"/>
</dbReference>